<keyword evidence="9" id="KW-1185">Reference proteome</keyword>
<evidence type="ECO:0000256" key="5">
    <source>
        <dbReference type="RuleBase" id="RU000383"/>
    </source>
</evidence>
<dbReference type="InterPro" id="IPR036915">
    <property type="entry name" value="Cyclin-like_sf"/>
</dbReference>
<comment type="similarity">
    <text evidence="1 5">Belongs to the cyclin family.</text>
</comment>
<dbReference type="GO" id="GO:0051726">
    <property type="term" value="P:regulation of cell cycle"/>
    <property type="evidence" value="ECO:0007669"/>
    <property type="project" value="UniProtKB-ARBA"/>
</dbReference>
<name>A0A6G1I418_9PEZI</name>
<organism evidence="8 9">
    <name type="scientific">Trichodelitschia bisporula</name>
    <dbReference type="NCBI Taxonomy" id="703511"/>
    <lineage>
        <taxon>Eukaryota</taxon>
        <taxon>Fungi</taxon>
        <taxon>Dikarya</taxon>
        <taxon>Ascomycota</taxon>
        <taxon>Pezizomycotina</taxon>
        <taxon>Dothideomycetes</taxon>
        <taxon>Dothideomycetes incertae sedis</taxon>
        <taxon>Phaeotrichales</taxon>
        <taxon>Phaeotrichaceae</taxon>
        <taxon>Trichodelitschia</taxon>
    </lineage>
</organism>
<accession>A0A6G1I418</accession>
<dbReference type="InterPro" id="IPR039361">
    <property type="entry name" value="Cyclin"/>
</dbReference>
<dbReference type="InterPro" id="IPR004367">
    <property type="entry name" value="Cyclin_C-dom"/>
</dbReference>
<feature type="domain" description="Cyclin-like" evidence="6">
    <location>
        <begin position="189"/>
        <end position="274"/>
    </location>
</feature>
<dbReference type="InterPro" id="IPR006671">
    <property type="entry name" value="Cyclin_N"/>
</dbReference>
<evidence type="ECO:0000313" key="8">
    <source>
        <dbReference type="EMBL" id="KAF2402866.1"/>
    </source>
</evidence>
<dbReference type="FunFam" id="1.10.472.10:FF:000010">
    <property type="entry name" value="G1/S-specific cyclin Cln1"/>
    <property type="match status" value="1"/>
</dbReference>
<dbReference type="SMART" id="SM00385">
    <property type="entry name" value="CYCLIN"/>
    <property type="match status" value="2"/>
</dbReference>
<dbReference type="Pfam" id="PF00134">
    <property type="entry name" value="Cyclin_N"/>
    <property type="match status" value="1"/>
</dbReference>
<dbReference type="InterPro" id="IPR013763">
    <property type="entry name" value="Cyclin-like_dom"/>
</dbReference>
<dbReference type="PANTHER" id="PTHR10177">
    <property type="entry name" value="CYCLINS"/>
    <property type="match status" value="1"/>
</dbReference>
<keyword evidence="2" id="KW-0132">Cell division</keyword>
<evidence type="ECO:0000256" key="3">
    <source>
        <dbReference type="ARBA" id="ARBA00023127"/>
    </source>
</evidence>
<evidence type="ECO:0000256" key="1">
    <source>
        <dbReference type="ARBA" id="ARBA00008742"/>
    </source>
</evidence>
<evidence type="ECO:0008006" key="10">
    <source>
        <dbReference type="Google" id="ProtNLM"/>
    </source>
</evidence>
<dbReference type="Gene3D" id="1.10.472.10">
    <property type="entry name" value="Cyclin-like"/>
    <property type="match status" value="2"/>
</dbReference>
<evidence type="ECO:0000259" key="7">
    <source>
        <dbReference type="SMART" id="SM01332"/>
    </source>
</evidence>
<feature type="domain" description="Cyclin-like" evidence="6">
    <location>
        <begin position="90"/>
        <end position="176"/>
    </location>
</feature>
<dbReference type="SMART" id="SM01332">
    <property type="entry name" value="Cyclin_C"/>
    <property type="match status" value="1"/>
</dbReference>
<dbReference type="Pfam" id="PF02984">
    <property type="entry name" value="Cyclin_C"/>
    <property type="match status" value="1"/>
</dbReference>
<evidence type="ECO:0000313" key="9">
    <source>
        <dbReference type="Proteomes" id="UP000799640"/>
    </source>
</evidence>
<dbReference type="Proteomes" id="UP000799640">
    <property type="component" value="Unassembled WGS sequence"/>
</dbReference>
<sequence length="407" mass="46781">MACPSRYGPCDTFFVQEDDVYSVAERARDRARAIARVQHRQFGQELSRITADEYQEDILDHMEVMETMPDVSSIDLQTEIQWYMRPYLLDFLVEAHSAFQLLPETWFLAVNLLDRYCSRRVVYKRHYQLVGCVSLLIAAKYGDKKERVPTIRELRSMCCSLYDEEMFLQMEGHVLQTLTWVVGHPTADSFLQIALADTGSSEDIELQNMTWYFCEMALFHKDFVGLRPSVLARCALVLARFVLNRPQAPANTWAGTYEYSIVCRLCSIAQEPTQVVQRKYSTIHFSSVTQTLESWFYKQTLQAQAENSNAQIAQEPREPAAHVSKVAPQTPQKHGYAMQHGCMTPPITPEDNSMDYSYDKMAVEFPPTPSPVPQAYGYNTLPQRFDVMNPQVQQVHRMSSMHSMSTT</sequence>
<evidence type="ECO:0000259" key="6">
    <source>
        <dbReference type="SMART" id="SM00385"/>
    </source>
</evidence>
<dbReference type="EMBL" id="ML996690">
    <property type="protein sequence ID" value="KAF2402866.1"/>
    <property type="molecule type" value="Genomic_DNA"/>
</dbReference>
<proteinExistence type="inferred from homology"/>
<feature type="domain" description="Cyclin C-terminal" evidence="7">
    <location>
        <begin position="185"/>
        <end position="294"/>
    </location>
</feature>
<dbReference type="SUPFAM" id="SSF47954">
    <property type="entry name" value="Cyclin-like"/>
    <property type="match status" value="2"/>
</dbReference>
<keyword evidence="3 5" id="KW-0195">Cyclin</keyword>
<dbReference type="CDD" id="cd20537">
    <property type="entry name" value="CYCLIN_CCNO-like_rpt2"/>
    <property type="match status" value="1"/>
</dbReference>
<dbReference type="GO" id="GO:0016538">
    <property type="term" value="F:cyclin-dependent protein serine/threonine kinase regulator activity"/>
    <property type="evidence" value="ECO:0007669"/>
    <property type="project" value="UniProtKB-ARBA"/>
</dbReference>
<dbReference type="GO" id="GO:0044843">
    <property type="term" value="P:cell cycle G1/S phase transition"/>
    <property type="evidence" value="ECO:0007669"/>
    <property type="project" value="UniProtKB-ARBA"/>
</dbReference>
<protein>
    <recommendedName>
        <fullName evidence="10">Cyclin N-terminal domain-containing protein</fullName>
    </recommendedName>
</protein>
<gene>
    <name evidence="8" type="ORF">EJ06DRAFT_554427</name>
</gene>
<evidence type="ECO:0000256" key="2">
    <source>
        <dbReference type="ARBA" id="ARBA00022618"/>
    </source>
</evidence>
<dbReference type="AlphaFoldDB" id="A0A6G1I418"/>
<evidence type="ECO:0000256" key="4">
    <source>
        <dbReference type="ARBA" id="ARBA00023306"/>
    </source>
</evidence>
<reference evidence="8" key="1">
    <citation type="journal article" date="2020" name="Stud. Mycol.">
        <title>101 Dothideomycetes genomes: a test case for predicting lifestyles and emergence of pathogens.</title>
        <authorList>
            <person name="Haridas S."/>
            <person name="Albert R."/>
            <person name="Binder M."/>
            <person name="Bloem J."/>
            <person name="Labutti K."/>
            <person name="Salamov A."/>
            <person name="Andreopoulos B."/>
            <person name="Baker S."/>
            <person name="Barry K."/>
            <person name="Bills G."/>
            <person name="Bluhm B."/>
            <person name="Cannon C."/>
            <person name="Castanera R."/>
            <person name="Culley D."/>
            <person name="Daum C."/>
            <person name="Ezra D."/>
            <person name="Gonzalez J."/>
            <person name="Henrissat B."/>
            <person name="Kuo A."/>
            <person name="Liang C."/>
            <person name="Lipzen A."/>
            <person name="Lutzoni F."/>
            <person name="Magnuson J."/>
            <person name="Mondo S."/>
            <person name="Nolan M."/>
            <person name="Ohm R."/>
            <person name="Pangilinan J."/>
            <person name="Park H.-J."/>
            <person name="Ramirez L."/>
            <person name="Alfaro M."/>
            <person name="Sun H."/>
            <person name="Tritt A."/>
            <person name="Yoshinaga Y."/>
            <person name="Zwiers L.-H."/>
            <person name="Turgeon B."/>
            <person name="Goodwin S."/>
            <person name="Spatafora J."/>
            <person name="Crous P."/>
            <person name="Grigoriev I."/>
        </authorList>
    </citation>
    <scope>NUCLEOTIDE SEQUENCE</scope>
    <source>
        <strain evidence="8">CBS 262.69</strain>
    </source>
</reference>
<dbReference type="OrthoDB" id="5590282at2759"/>
<dbReference type="GO" id="GO:0051301">
    <property type="term" value="P:cell division"/>
    <property type="evidence" value="ECO:0007669"/>
    <property type="project" value="UniProtKB-KW"/>
</dbReference>
<keyword evidence="4" id="KW-0131">Cell cycle</keyword>
<dbReference type="CDD" id="cd20559">
    <property type="entry name" value="CYCLIN_ScCLN_like"/>
    <property type="match status" value="1"/>
</dbReference>